<dbReference type="PROSITE" id="PS00787">
    <property type="entry name" value="CHORISMATE_SYNTHASE_1"/>
    <property type="match status" value="1"/>
</dbReference>
<evidence type="ECO:0000256" key="1">
    <source>
        <dbReference type="ARBA" id="ARBA00005044"/>
    </source>
</evidence>
<dbReference type="Pfam" id="PF01264">
    <property type="entry name" value="Chorismate_synt"/>
    <property type="match status" value="1"/>
</dbReference>
<dbReference type="GO" id="GO:0008652">
    <property type="term" value="P:amino acid biosynthetic process"/>
    <property type="evidence" value="ECO:0007669"/>
    <property type="project" value="UniProtKB-KW"/>
</dbReference>
<evidence type="ECO:0000256" key="8">
    <source>
        <dbReference type="ARBA" id="ARBA00022857"/>
    </source>
</evidence>
<dbReference type="PIRSF" id="PIRSF001456">
    <property type="entry name" value="Chorismate_synth"/>
    <property type="match status" value="1"/>
</dbReference>
<comment type="catalytic activity">
    <reaction evidence="11 12">
        <text>5-O-(1-carboxyvinyl)-3-phosphoshikimate = chorismate + phosphate</text>
        <dbReference type="Rhea" id="RHEA:21020"/>
        <dbReference type="ChEBI" id="CHEBI:29748"/>
        <dbReference type="ChEBI" id="CHEBI:43474"/>
        <dbReference type="ChEBI" id="CHEBI:57701"/>
        <dbReference type="EC" id="4.2.3.5"/>
    </reaction>
</comment>
<feature type="binding site" evidence="11">
    <location>
        <begin position="135"/>
        <end position="137"/>
    </location>
    <ligand>
        <name>FMN</name>
        <dbReference type="ChEBI" id="CHEBI:58210"/>
    </ligand>
</feature>
<dbReference type="GO" id="GO:0005829">
    <property type="term" value="C:cytosol"/>
    <property type="evidence" value="ECO:0007669"/>
    <property type="project" value="TreeGrafter"/>
</dbReference>
<comment type="caution">
    <text evidence="13">The sequence shown here is derived from an EMBL/GenBank/DDBJ whole genome shotgun (WGS) entry which is preliminary data.</text>
</comment>
<dbReference type="GO" id="GO:0004107">
    <property type="term" value="F:chorismate synthase activity"/>
    <property type="evidence" value="ECO:0007669"/>
    <property type="project" value="UniProtKB-UniRule"/>
</dbReference>
<dbReference type="PROSITE" id="PS00788">
    <property type="entry name" value="CHORISMATE_SYNTHASE_2"/>
    <property type="match status" value="1"/>
</dbReference>
<evidence type="ECO:0000256" key="5">
    <source>
        <dbReference type="ARBA" id="ARBA00022630"/>
    </source>
</evidence>
<dbReference type="FunFam" id="3.60.150.10:FF:000002">
    <property type="entry name" value="Chorismate synthase"/>
    <property type="match status" value="1"/>
</dbReference>
<comment type="similarity">
    <text evidence="2 11 12">Belongs to the chorismate synthase family.</text>
</comment>
<feature type="binding site" evidence="11">
    <location>
        <position position="40"/>
    </location>
    <ligand>
        <name>NADP(+)</name>
        <dbReference type="ChEBI" id="CHEBI:58349"/>
    </ligand>
</feature>
<dbReference type="EC" id="4.2.3.5" evidence="3 11"/>
<dbReference type="Gene3D" id="3.60.150.10">
    <property type="entry name" value="Chorismate synthase AroC"/>
    <property type="match status" value="1"/>
</dbReference>
<evidence type="ECO:0000256" key="11">
    <source>
        <dbReference type="HAMAP-Rule" id="MF_00300"/>
    </source>
</evidence>
<dbReference type="GO" id="GO:0009423">
    <property type="term" value="P:chorismate biosynthetic process"/>
    <property type="evidence" value="ECO:0007669"/>
    <property type="project" value="UniProtKB-UniRule"/>
</dbReference>
<keyword evidence="10 11" id="KW-0456">Lyase</keyword>
<dbReference type="AlphaFoldDB" id="A0A496PL95"/>
<evidence type="ECO:0000256" key="12">
    <source>
        <dbReference type="RuleBase" id="RU000605"/>
    </source>
</evidence>
<evidence type="ECO:0000256" key="7">
    <source>
        <dbReference type="ARBA" id="ARBA00022827"/>
    </source>
</evidence>
<gene>
    <name evidence="11" type="primary">aroC</name>
    <name evidence="13" type="ORF">DWQ67_05275</name>
</gene>
<dbReference type="PANTHER" id="PTHR21085:SF0">
    <property type="entry name" value="CHORISMATE SYNTHASE"/>
    <property type="match status" value="1"/>
</dbReference>
<reference evidence="13 14" key="1">
    <citation type="submission" date="2018-07" db="EMBL/GenBank/DDBJ databases">
        <title>Arthrobacter sp. nov., isolated from raw cow's milk with high bacterial count.</title>
        <authorList>
            <person name="Hahne J."/>
            <person name="Isele D."/>
            <person name="Lipski A."/>
        </authorList>
    </citation>
    <scope>NUCLEOTIDE SEQUENCE [LARGE SCALE GENOMIC DNA]</scope>
    <source>
        <strain evidence="13 14">JZ R-183</strain>
    </source>
</reference>
<keyword evidence="7 11" id="KW-0274">FAD</keyword>
<proteinExistence type="inferred from homology"/>
<dbReference type="GO" id="GO:0009073">
    <property type="term" value="P:aromatic amino acid family biosynthetic process"/>
    <property type="evidence" value="ECO:0007669"/>
    <property type="project" value="UniProtKB-KW"/>
</dbReference>
<feature type="binding site" evidence="11">
    <location>
        <position position="301"/>
    </location>
    <ligand>
        <name>FMN</name>
        <dbReference type="ChEBI" id="CHEBI:58210"/>
    </ligand>
</feature>
<feature type="binding site" evidence="11">
    <location>
        <position position="342"/>
    </location>
    <ligand>
        <name>FMN</name>
        <dbReference type="ChEBI" id="CHEBI:58210"/>
    </ligand>
</feature>
<feature type="binding site" evidence="11">
    <location>
        <position position="46"/>
    </location>
    <ligand>
        <name>NADP(+)</name>
        <dbReference type="ChEBI" id="CHEBI:58349"/>
    </ligand>
</feature>
<name>A0A496PL95_9MICC</name>
<keyword evidence="4 11" id="KW-0028">Amino-acid biosynthesis</keyword>
<keyword evidence="8 11" id="KW-0521">NADP</keyword>
<sequence length="398" mass="41264">MLRWLTSGESHGPALVGILEGLPAGVPLTTGTVQAALARRRLGYGRGARMKFEQDQVTLVGGVRHGFTLGGPVAIEVANTEWPKWSQVMSADPVEPGSLDGKARNAPLTRPRPGHADLAGMQKYGFDEARPVLERASARETATRVALGAVASSFLEQLGIRLVSHTVEVGTIASPADAPRPTPHDVEALDADPLRCFDVATAAAMVAEVDQAHDQGQTLGGVVEVIATGLPVGLGSFVHWDRRLDARLAGALMGIQAIKGVEVGDGFATARRRGGVAHDEITADAQGRLLRESDRAGGIEGGMSIGGSIRVRAAMKPIATVPQALATVDVSTGEAAHAHHQRSDVCAVPAAGVVAEAMVALVLADSVLEKFGGDNISQTAANIASFTDSIPQNLTPGQ</sequence>
<keyword evidence="5 11" id="KW-0285">Flavoprotein</keyword>
<comment type="subunit">
    <text evidence="11">Homotetramer.</text>
</comment>
<dbReference type="InterPro" id="IPR000453">
    <property type="entry name" value="Chorismate_synth"/>
</dbReference>
<evidence type="ECO:0000256" key="2">
    <source>
        <dbReference type="ARBA" id="ARBA00008014"/>
    </source>
</evidence>
<evidence type="ECO:0000256" key="4">
    <source>
        <dbReference type="ARBA" id="ARBA00022605"/>
    </source>
</evidence>
<comment type="cofactor">
    <cofactor evidence="11 12">
        <name>FMNH2</name>
        <dbReference type="ChEBI" id="CHEBI:57618"/>
    </cofactor>
    <text evidence="11 12">Reduced FMN (FMNH(2)).</text>
</comment>
<evidence type="ECO:0000256" key="3">
    <source>
        <dbReference type="ARBA" id="ARBA00013036"/>
    </source>
</evidence>
<keyword evidence="9 11" id="KW-0057">Aromatic amino acid biosynthesis</keyword>
<dbReference type="InterPro" id="IPR035904">
    <property type="entry name" value="Chorismate_synth_AroC_sf"/>
</dbReference>
<organism evidence="13 14">
    <name type="scientific">Galactobacter caseinivorans</name>
    <dbReference type="NCBI Taxonomy" id="2676123"/>
    <lineage>
        <taxon>Bacteria</taxon>
        <taxon>Bacillati</taxon>
        <taxon>Actinomycetota</taxon>
        <taxon>Actinomycetes</taxon>
        <taxon>Micrococcales</taxon>
        <taxon>Micrococcaceae</taxon>
        <taxon>Galactobacter</taxon>
    </lineage>
</organism>
<dbReference type="SUPFAM" id="SSF103263">
    <property type="entry name" value="Chorismate synthase, AroC"/>
    <property type="match status" value="1"/>
</dbReference>
<dbReference type="EMBL" id="QQXL01000002">
    <property type="protein sequence ID" value="RKW71197.1"/>
    <property type="molecule type" value="Genomic_DNA"/>
</dbReference>
<dbReference type="InterPro" id="IPR020541">
    <property type="entry name" value="Chorismate_synthase_CS"/>
</dbReference>
<protein>
    <recommendedName>
        <fullName evidence="3 11">Chorismate synthase</fullName>
        <shortName evidence="11">CS</shortName>
        <ecNumber evidence="3 11">4.2.3.5</ecNumber>
    </recommendedName>
    <alternativeName>
        <fullName evidence="11">5-enolpyruvylshikimate-3-phosphate phospholyase</fullName>
    </alternativeName>
</protein>
<evidence type="ECO:0000313" key="13">
    <source>
        <dbReference type="EMBL" id="RKW71197.1"/>
    </source>
</evidence>
<dbReference type="CDD" id="cd07304">
    <property type="entry name" value="Chorismate_synthase"/>
    <property type="match status" value="1"/>
</dbReference>
<dbReference type="GO" id="GO:0010181">
    <property type="term" value="F:FMN binding"/>
    <property type="evidence" value="ECO:0007669"/>
    <property type="project" value="TreeGrafter"/>
</dbReference>
<evidence type="ECO:0000256" key="6">
    <source>
        <dbReference type="ARBA" id="ARBA00022643"/>
    </source>
</evidence>
<dbReference type="RefSeq" id="WP_121484532.1">
    <property type="nucleotide sequence ID" value="NZ_QQXL01000002.1"/>
</dbReference>
<comment type="function">
    <text evidence="11">Catalyzes the anti-1,4-elimination of the C-3 phosphate and the C-6 proR hydrogen from 5-enolpyruvylshikimate-3-phosphate (EPSP) to yield chorismate, which is the branch point compound that serves as the starting substrate for the three terminal pathways of aromatic amino acid biosynthesis. This reaction introduces a second double bond into the aromatic ring system.</text>
</comment>
<dbReference type="NCBIfam" id="NF003793">
    <property type="entry name" value="PRK05382.1"/>
    <property type="match status" value="1"/>
</dbReference>
<accession>A0A496PL95</accession>
<evidence type="ECO:0000313" key="14">
    <source>
        <dbReference type="Proteomes" id="UP000273119"/>
    </source>
</evidence>
<feature type="binding site" evidence="11">
    <location>
        <begin position="256"/>
        <end position="257"/>
    </location>
    <ligand>
        <name>FMN</name>
        <dbReference type="ChEBI" id="CHEBI:58210"/>
    </ligand>
</feature>
<dbReference type="NCBIfam" id="TIGR00033">
    <property type="entry name" value="aroC"/>
    <property type="match status" value="1"/>
</dbReference>
<keyword evidence="14" id="KW-1185">Reference proteome</keyword>
<dbReference type="Proteomes" id="UP000273119">
    <property type="component" value="Unassembled WGS sequence"/>
</dbReference>
<keyword evidence="6 11" id="KW-0288">FMN</keyword>
<evidence type="ECO:0000256" key="9">
    <source>
        <dbReference type="ARBA" id="ARBA00023141"/>
    </source>
</evidence>
<dbReference type="PROSITE" id="PS00789">
    <property type="entry name" value="CHORISMATE_SYNTHASE_3"/>
    <property type="match status" value="1"/>
</dbReference>
<dbReference type="UniPathway" id="UPA00053">
    <property type="reaction ID" value="UER00090"/>
</dbReference>
<evidence type="ECO:0000256" key="10">
    <source>
        <dbReference type="ARBA" id="ARBA00023239"/>
    </source>
</evidence>
<dbReference type="PANTHER" id="PTHR21085">
    <property type="entry name" value="CHORISMATE SYNTHASE"/>
    <property type="match status" value="1"/>
</dbReference>
<comment type="pathway">
    <text evidence="1 11 12">Metabolic intermediate biosynthesis; chorismate biosynthesis; chorismate from D-erythrose 4-phosphate and phosphoenolpyruvate: step 7/7.</text>
</comment>
<feature type="binding site" evidence="11">
    <location>
        <begin position="316"/>
        <end position="320"/>
    </location>
    <ligand>
        <name>FMN</name>
        <dbReference type="ChEBI" id="CHEBI:58210"/>
    </ligand>
</feature>
<dbReference type="HAMAP" id="MF_00300">
    <property type="entry name" value="Chorismate_synth"/>
    <property type="match status" value="1"/>
</dbReference>